<keyword evidence="6 9" id="KW-0067">ATP-binding</keyword>
<protein>
    <recommendedName>
        <fullName evidence="1">non-specific serine/threonine protein kinase</fullName>
        <ecNumber evidence="1">2.7.11.1</ecNumber>
    </recommendedName>
</protein>
<sequence>MAENSNSSAITPEGVRIPRGAPPSAIPSHMLATHSPTGSETTAIPDAEECSGLLPLDANDIPHATPEVNTPDFATLRQYMESHTDPRSVSPPSFRLPSPASTAFADPLHPDISTPLTPGSPVNASPPSPPGHDNNIVNDPASSTGLNSDPVSANPAPPVPVDINIRHFQETSPPTIYAPEQTLDNTTVQPHPPSTVQGTGLEQRPLTGAALAVPIKRTLPISPLAQSSSYVDEDDGNATANISDAPEQQRQEYSSQSSVQAAGGPAYSPTVPMAKLEGTNPVDTNGVSPQQDPSNIEPQSMGAGRRSKVVVSEMSPVEIDEVMEDAATRLVEARHEGGGQTSDSELSTTDTPSQAAAAAAQSVPSTAVPMDQDVHPQPQPYTLQNLLTPSHVLHGSHLSRTNSDSTDVLISQPVSMENSRHNSDDEDFGHHTHPSHGQTAQHHDPSSIEEWTQRRQPLLAPQPTFNLQQPPQQQQQQQPQQQQSSERPPPQSTNMRQVTDDFQRQALNDRLTNQTSKAAPSTPGPAVSQAAVAEATVTARVPTPMTPIPVRQSSGVSSFKRRDRDGDSIHSSTRKSGRETSHGIFHDLKRFFNVGSNSPHVSPVGAHVSSEHTDSNTPPALKGRKSGILGEWGHANGSDSPRSGALGHGNAIETDLKKKYGKLGKVLGRGAGGTVRILSRSSDQKVFAIKQFRKRRPNETERSYVKKVTSEYCLGSTFHHPNIIETLDIVKESGNYYEVMEFAKYELFSAVMSGLMGREEIACCFRGIVDGLAYLHGLGVAHRDMKLDNCVMNERGIVKIIDFGCSMVYQLPFEKKIQMAKGVSGSDPYIAPELFTTDQHDPRLADVWSIGIIFLCMTLRRFPWRIPKAEQDPSFQAFAKLDGTGKLRLLKLMPRESRPIMSRILEMDPSKRVLIGDILEDSWMKNLDHCTMEHMSPNHPHHLGDDGTVVSNPNEGISVLPPSIHGSESGRSQEAPRSHLAVAPAAV</sequence>
<feature type="compositionally biased region" description="Polar residues" evidence="10">
    <location>
        <begin position="341"/>
        <end position="350"/>
    </location>
</feature>
<evidence type="ECO:0000313" key="13">
    <source>
        <dbReference type="Proteomes" id="UP000723463"/>
    </source>
</evidence>
<evidence type="ECO:0000256" key="10">
    <source>
        <dbReference type="SAM" id="MobiDB-lite"/>
    </source>
</evidence>
<dbReference type="SUPFAM" id="SSF56112">
    <property type="entry name" value="Protein kinase-like (PK-like)"/>
    <property type="match status" value="1"/>
</dbReference>
<comment type="catalytic activity">
    <reaction evidence="8">
        <text>L-seryl-[protein] + ATP = O-phospho-L-seryl-[protein] + ADP + H(+)</text>
        <dbReference type="Rhea" id="RHEA:17989"/>
        <dbReference type="Rhea" id="RHEA-COMP:9863"/>
        <dbReference type="Rhea" id="RHEA-COMP:11604"/>
        <dbReference type="ChEBI" id="CHEBI:15378"/>
        <dbReference type="ChEBI" id="CHEBI:29999"/>
        <dbReference type="ChEBI" id="CHEBI:30616"/>
        <dbReference type="ChEBI" id="CHEBI:83421"/>
        <dbReference type="ChEBI" id="CHEBI:456216"/>
        <dbReference type="EC" id="2.7.11.1"/>
    </reaction>
</comment>
<dbReference type="AlphaFoldDB" id="A0A9P6EZT5"/>
<proteinExistence type="predicted"/>
<feature type="binding site" evidence="9">
    <location>
        <position position="690"/>
    </location>
    <ligand>
        <name>ATP</name>
        <dbReference type="ChEBI" id="CHEBI:30616"/>
    </ligand>
</feature>
<dbReference type="Proteomes" id="UP000723463">
    <property type="component" value="Unassembled WGS sequence"/>
</dbReference>
<name>A0A9P6EZT5_9FUNG</name>
<dbReference type="GO" id="GO:0004674">
    <property type="term" value="F:protein serine/threonine kinase activity"/>
    <property type="evidence" value="ECO:0007669"/>
    <property type="project" value="UniProtKB-KW"/>
</dbReference>
<dbReference type="Pfam" id="PF00069">
    <property type="entry name" value="Pkinase"/>
    <property type="match status" value="1"/>
</dbReference>
<comment type="catalytic activity">
    <reaction evidence="7">
        <text>L-threonyl-[protein] + ATP = O-phospho-L-threonyl-[protein] + ADP + H(+)</text>
        <dbReference type="Rhea" id="RHEA:46608"/>
        <dbReference type="Rhea" id="RHEA-COMP:11060"/>
        <dbReference type="Rhea" id="RHEA-COMP:11605"/>
        <dbReference type="ChEBI" id="CHEBI:15378"/>
        <dbReference type="ChEBI" id="CHEBI:30013"/>
        <dbReference type="ChEBI" id="CHEBI:30616"/>
        <dbReference type="ChEBI" id="CHEBI:61977"/>
        <dbReference type="ChEBI" id="CHEBI:456216"/>
        <dbReference type="EC" id="2.7.11.1"/>
    </reaction>
</comment>
<feature type="compositionally biased region" description="Low complexity" evidence="10">
    <location>
        <begin position="251"/>
        <end position="260"/>
    </location>
</feature>
<evidence type="ECO:0000256" key="1">
    <source>
        <dbReference type="ARBA" id="ARBA00012513"/>
    </source>
</evidence>
<keyword evidence="2 12" id="KW-0723">Serine/threonine-protein kinase</keyword>
<feature type="domain" description="Protein kinase" evidence="11">
    <location>
        <begin position="661"/>
        <end position="924"/>
    </location>
</feature>
<evidence type="ECO:0000256" key="4">
    <source>
        <dbReference type="ARBA" id="ARBA00022741"/>
    </source>
</evidence>
<reference evidence="12" key="1">
    <citation type="journal article" date="2020" name="Fungal Divers.">
        <title>Resolving the Mortierellaceae phylogeny through synthesis of multi-gene phylogenetics and phylogenomics.</title>
        <authorList>
            <person name="Vandepol N."/>
            <person name="Liber J."/>
            <person name="Desiro A."/>
            <person name="Na H."/>
            <person name="Kennedy M."/>
            <person name="Barry K."/>
            <person name="Grigoriev I.V."/>
            <person name="Miller A.N."/>
            <person name="O'Donnell K."/>
            <person name="Stajich J.E."/>
            <person name="Bonito G."/>
        </authorList>
    </citation>
    <scope>NUCLEOTIDE SEQUENCE</scope>
    <source>
        <strain evidence="12">NRRL 2591</strain>
    </source>
</reference>
<keyword evidence="3" id="KW-0808">Transferase</keyword>
<dbReference type="PANTHER" id="PTHR24343">
    <property type="entry name" value="SERINE/THREONINE KINASE"/>
    <property type="match status" value="1"/>
</dbReference>
<feature type="compositionally biased region" description="Polar residues" evidence="10">
    <location>
        <begin position="1"/>
        <end position="10"/>
    </location>
</feature>
<evidence type="ECO:0000256" key="5">
    <source>
        <dbReference type="ARBA" id="ARBA00022777"/>
    </source>
</evidence>
<evidence type="ECO:0000259" key="11">
    <source>
        <dbReference type="PROSITE" id="PS50011"/>
    </source>
</evidence>
<dbReference type="InterPro" id="IPR008271">
    <property type="entry name" value="Ser/Thr_kinase_AS"/>
</dbReference>
<feature type="region of interest" description="Disordered" evidence="10">
    <location>
        <begin position="542"/>
        <end position="582"/>
    </location>
</feature>
<evidence type="ECO:0000256" key="7">
    <source>
        <dbReference type="ARBA" id="ARBA00047899"/>
    </source>
</evidence>
<dbReference type="InterPro" id="IPR011009">
    <property type="entry name" value="Kinase-like_dom_sf"/>
</dbReference>
<dbReference type="PROSITE" id="PS50011">
    <property type="entry name" value="PROTEIN_KINASE_DOM"/>
    <property type="match status" value="1"/>
</dbReference>
<feature type="region of interest" description="Disordered" evidence="10">
    <location>
        <begin position="334"/>
        <end position="383"/>
    </location>
</feature>
<dbReference type="SMART" id="SM00220">
    <property type="entry name" value="S_TKc"/>
    <property type="match status" value="1"/>
</dbReference>
<organism evidence="12 13">
    <name type="scientific">Mortierella hygrophila</name>
    <dbReference type="NCBI Taxonomy" id="979708"/>
    <lineage>
        <taxon>Eukaryota</taxon>
        <taxon>Fungi</taxon>
        <taxon>Fungi incertae sedis</taxon>
        <taxon>Mucoromycota</taxon>
        <taxon>Mortierellomycotina</taxon>
        <taxon>Mortierellomycetes</taxon>
        <taxon>Mortierellales</taxon>
        <taxon>Mortierellaceae</taxon>
        <taxon>Mortierella</taxon>
    </lineage>
</organism>
<dbReference type="InterPro" id="IPR000719">
    <property type="entry name" value="Prot_kinase_dom"/>
</dbReference>
<feature type="compositionally biased region" description="Polar residues" evidence="10">
    <location>
        <begin position="114"/>
        <end position="123"/>
    </location>
</feature>
<evidence type="ECO:0000256" key="9">
    <source>
        <dbReference type="PROSITE-ProRule" id="PRU10141"/>
    </source>
</evidence>
<evidence type="ECO:0000256" key="3">
    <source>
        <dbReference type="ARBA" id="ARBA00022679"/>
    </source>
</evidence>
<feature type="compositionally biased region" description="Polar residues" evidence="10">
    <location>
        <begin position="135"/>
        <end position="146"/>
    </location>
</feature>
<evidence type="ECO:0000256" key="8">
    <source>
        <dbReference type="ARBA" id="ARBA00048679"/>
    </source>
</evidence>
<dbReference type="GO" id="GO:0005829">
    <property type="term" value="C:cytosol"/>
    <property type="evidence" value="ECO:0007669"/>
    <property type="project" value="TreeGrafter"/>
</dbReference>
<feature type="region of interest" description="Disordered" evidence="10">
    <location>
        <begin position="1"/>
        <end position="201"/>
    </location>
</feature>
<evidence type="ECO:0000256" key="2">
    <source>
        <dbReference type="ARBA" id="ARBA00022527"/>
    </source>
</evidence>
<evidence type="ECO:0000256" key="6">
    <source>
        <dbReference type="ARBA" id="ARBA00022840"/>
    </source>
</evidence>
<keyword evidence="5 12" id="KW-0418">Kinase</keyword>
<dbReference type="EC" id="2.7.11.1" evidence="1"/>
<keyword evidence="4 9" id="KW-0547">Nucleotide-binding</keyword>
<keyword evidence="13" id="KW-1185">Reference proteome</keyword>
<dbReference type="PANTHER" id="PTHR24343:SF137">
    <property type="entry name" value="SERINE_THREONINE-PROTEIN KINASE HRK1"/>
    <property type="match status" value="1"/>
</dbReference>
<dbReference type="PROSITE" id="PS00108">
    <property type="entry name" value="PROTEIN_KINASE_ST"/>
    <property type="match status" value="1"/>
</dbReference>
<dbReference type="Gene3D" id="1.10.510.10">
    <property type="entry name" value="Transferase(Phosphotransferase) domain 1"/>
    <property type="match status" value="1"/>
</dbReference>
<dbReference type="GO" id="GO:0005524">
    <property type="term" value="F:ATP binding"/>
    <property type="evidence" value="ECO:0007669"/>
    <property type="project" value="UniProtKB-UniRule"/>
</dbReference>
<feature type="compositionally biased region" description="Polar residues" evidence="10">
    <location>
        <begin position="182"/>
        <end position="200"/>
    </location>
</feature>
<evidence type="ECO:0000313" key="12">
    <source>
        <dbReference type="EMBL" id="KAF9538814.1"/>
    </source>
</evidence>
<feature type="region of interest" description="Disordered" evidence="10">
    <location>
        <begin position="951"/>
        <end position="987"/>
    </location>
</feature>
<feature type="region of interest" description="Disordered" evidence="10">
    <location>
        <begin position="227"/>
        <end position="309"/>
    </location>
</feature>
<dbReference type="EMBL" id="JAAAXW010000282">
    <property type="protein sequence ID" value="KAF9538814.1"/>
    <property type="molecule type" value="Genomic_DNA"/>
</dbReference>
<dbReference type="PROSITE" id="PS00107">
    <property type="entry name" value="PROTEIN_KINASE_ATP"/>
    <property type="match status" value="1"/>
</dbReference>
<feature type="compositionally biased region" description="Low complexity" evidence="10">
    <location>
        <begin position="468"/>
        <end position="486"/>
    </location>
</feature>
<feature type="compositionally biased region" description="Polar residues" evidence="10">
    <location>
        <begin position="281"/>
        <end position="298"/>
    </location>
</feature>
<comment type="caution">
    <text evidence="12">The sequence shown here is derived from an EMBL/GenBank/DDBJ whole genome shotgun (WGS) entry which is preliminary data.</text>
</comment>
<gene>
    <name evidence="12" type="primary">HRK1_2</name>
    <name evidence="12" type="ORF">EC957_006186</name>
</gene>
<feature type="region of interest" description="Disordered" evidence="10">
    <location>
        <begin position="416"/>
        <end position="495"/>
    </location>
</feature>
<feature type="region of interest" description="Disordered" evidence="10">
    <location>
        <begin position="602"/>
        <end position="649"/>
    </location>
</feature>
<feature type="compositionally biased region" description="Low complexity" evidence="10">
    <location>
        <begin position="351"/>
        <end position="369"/>
    </location>
</feature>
<dbReference type="InterPro" id="IPR017441">
    <property type="entry name" value="Protein_kinase_ATP_BS"/>
</dbReference>
<accession>A0A9P6EZT5</accession>